<evidence type="ECO:0000313" key="9">
    <source>
        <dbReference type="Proteomes" id="UP000564385"/>
    </source>
</evidence>
<dbReference type="Proteomes" id="UP000564385">
    <property type="component" value="Unassembled WGS sequence"/>
</dbReference>
<evidence type="ECO:0000256" key="4">
    <source>
        <dbReference type="ARBA" id="ARBA00022801"/>
    </source>
</evidence>
<evidence type="ECO:0000256" key="5">
    <source>
        <dbReference type="ARBA" id="ARBA00022963"/>
    </source>
</evidence>
<evidence type="ECO:0000256" key="2">
    <source>
        <dbReference type="ARBA" id="ARBA00008664"/>
    </source>
</evidence>
<dbReference type="Gene3D" id="3.30.870.10">
    <property type="entry name" value="Endonuclease Chain A"/>
    <property type="match status" value="2"/>
</dbReference>
<feature type="domain" description="PLD phosphodiesterase" evidence="7">
    <location>
        <begin position="88"/>
        <end position="115"/>
    </location>
</feature>
<comment type="caution">
    <text evidence="8">The sequence shown here is derived from an EMBL/GenBank/DDBJ whole genome shotgun (WGS) entry which is preliminary data.</text>
</comment>
<name>A0A852VE17_9BACT</name>
<comment type="similarity">
    <text evidence="2">Belongs to the phospholipase D family.</text>
</comment>
<evidence type="ECO:0000259" key="7">
    <source>
        <dbReference type="PROSITE" id="PS50035"/>
    </source>
</evidence>
<dbReference type="PANTHER" id="PTHR43856:SF1">
    <property type="entry name" value="MITOCHONDRIAL CARDIOLIPIN HYDROLASE"/>
    <property type="match status" value="1"/>
</dbReference>
<keyword evidence="5" id="KW-0442">Lipid degradation</keyword>
<dbReference type="InterPro" id="IPR025202">
    <property type="entry name" value="PLD-like_dom"/>
</dbReference>
<keyword evidence="4" id="KW-0378">Hydrolase</keyword>
<dbReference type="CDD" id="cd09127">
    <property type="entry name" value="PLDc_unchar1_1"/>
    <property type="match status" value="1"/>
</dbReference>
<dbReference type="EC" id="3.1.4.4" evidence="3"/>
<protein>
    <recommendedName>
        <fullName evidence="3">phospholipase D</fullName>
        <ecNumber evidence="3">3.1.4.4</ecNumber>
    </recommendedName>
</protein>
<accession>A0A852VE17</accession>
<gene>
    <name evidence="8" type="ORF">HDF08_000761</name>
</gene>
<evidence type="ECO:0000256" key="6">
    <source>
        <dbReference type="ARBA" id="ARBA00023098"/>
    </source>
</evidence>
<dbReference type="GO" id="GO:0006793">
    <property type="term" value="P:phosphorus metabolic process"/>
    <property type="evidence" value="ECO:0007669"/>
    <property type="project" value="UniProtKB-ARBA"/>
</dbReference>
<dbReference type="Pfam" id="PF13091">
    <property type="entry name" value="PLDc_2"/>
    <property type="match status" value="2"/>
</dbReference>
<dbReference type="CDD" id="cd09128">
    <property type="entry name" value="PLDc_unchar1_2"/>
    <property type="match status" value="1"/>
</dbReference>
<proteinExistence type="inferred from homology"/>
<dbReference type="SUPFAM" id="SSF56024">
    <property type="entry name" value="Phospholipase D/nuclease"/>
    <property type="match status" value="2"/>
</dbReference>
<dbReference type="InterPro" id="IPR051406">
    <property type="entry name" value="PLD_domain"/>
</dbReference>
<dbReference type="InterPro" id="IPR001736">
    <property type="entry name" value="PLipase_D/transphosphatidylase"/>
</dbReference>
<evidence type="ECO:0000256" key="1">
    <source>
        <dbReference type="ARBA" id="ARBA00000798"/>
    </source>
</evidence>
<dbReference type="GO" id="GO:0004630">
    <property type="term" value="F:phospholipase D activity"/>
    <property type="evidence" value="ECO:0007669"/>
    <property type="project" value="UniProtKB-EC"/>
</dbReference>
<dbReference type="AlphaFoldDB" id="A0A852VE17"/>
<organism evidence="8 9">
    <name type="scientific">Tunturiibacter lichenicola</name>
    <dbReference type="NCBI Taxonomy" id="2051959"/>
    <lineage>
        <taxon>Bacteria</taxon>
        <taxon>Pseudomonadati</taxon>
        <taxon>Acidobacteriota</taxon>
        <taxon>Terriglobia</taxon>
        <taxon>Terriglobales</taxon>
        <taxon>Acidobacteriaceae</taxon>
        <taxon>Tunturiibacter</taxon>
    </lineage>
</organism>
<keyword evidence="6" id="KW-0443">Lipid metabolism</keyword>
<feature type="domain" description="PLD phosphodiesterase" evidence="7">
    <location>
        <begin position="240"/>
        <end position="267"/>
    </location>
</feature>
<evidence type="ECO:0000313" key="8">
    <source>
        <dbReference type="EMBL" id="NYF88694.1"/>
    </source>
</evidence>
<reference evidence="8 9" key="1">
    <citation type="submission" date="2020-07" db="EMBL/GenBank/DDBJ databases">
        <title>Genomic Encyclopedia of Type Strains, Phase IV (KMG-V): Genome sequencing to study the core and pangenomes of soil and plant-associated prokaryotes.</title>
        <authorList>
            <person name="Whitman W."/>
        </authorList>
    </citation>
    <scope>NUCLEOTIDE SEQUENCE [LARGE SCALE GENOMIC DNA]</scope>
    <source>
        <strain evidence="8 9">M8UP22</strain>
    </source>
</reference>
<sequence>MSRSVIVLPDDSAQPILDAIHGAKESIRVKMFVFSDPTLLQAVMEAHQRGVNVRVMLNPERRDGEKENGQSRIALTDAGIEVLDSNPCFDLTHEKSMVIDDRMAFVESLNWETKNLTETRDYAIVTTHKHEVEEIMECFDADWKREHFNAGEHSHLIWCIGNGRQRLGQLIDEAKESLWLQNERYQDPTIIEHLVRANQRGVKVHIMARPPHKLKKDKLIEGVSGLRVLEDIGVKIHKLKHIKLHAKLLLADDARAIIGSINLAPGSFDSRRELAIEVRDEHIIERLLKTVRHDWENSKRLDLSDAGLLAELGQYDPNVAEDLALETHKGGKKC</sequence>
<evidence type="ECO:0000256" key="3">
    <source>
        <dbReference type="ARBA" id="ARBA00012027"/>
    </source>
</evidence>
<dbReference type="SMART" id="SM00155">
    <property type="entry name" value="PLDc"/>
    <property type="match status" value="2"/>
</dbReference>
<dbReference type="EMBL" id="JACCCU010000001">
    <property type="protein sequence ID" value="NYF88694.1"/>
    <property type="molecule type" value="Genomic_DNA"/>
</dbReference>
<dbReference type="PROSITE" id="PS50035">
    <property type="entry name" value="PLD"/>
    <property type="match status" value="2"/>
</dbReference>
<dbReference type="PANTHER" id="PTHR43856">
    <property type="entry name" value="CARDIOLIPIN HYDROLASE"/>
    <property type="match status" value="1"/>
</dbReference>
<dbReference type="GO" id="GO:0016042">
    <property type="term" value="P:lipid catabolic process"/>
    <property type="evidence" value="ECO:0007669"/>
    <property type="project" value="UniProtKB-KW"/>
</dbReference>
<comment type="catalytic activity">
    <reaction evidence="1">
        <text>a 1,2-diacyl-sn-glycero-3-phosphocholine + H2O = a 1,2-diacyl-sn-glycero-3-phosphate + choline + H(+)</text>
        <dbReference type="Rhea" id="RHEA:14445"/>
        <dbReference type="ChEBI" id="CHEBI:15354"/>
        <dbReference type="ChEBI" id="CHEBI:15377"/>
        <dbReference type="ChEBI" id="CHEBI:15378"/>
        <dbReference type="ChEBI" id="CHEBI:57643"/>
        <dbReference type="ChEBI" id="CHEBI:58608"/>
        <dbReference type="EC" id="3.1.4.4"/>
    </reaction>
</comment>
<dbReference type="GO" id="GO:0016891">
    <property type="term" value="F:RNA endonuclease activity producing 5'-phosphomonoesters, hydrolytic mechanism"/>
    <property type="evidence" value="ECO:0007669"/>
    <property type="project" value="TreeGrafter"/>
</dbReference>